<dbReference type="InterPro" id="IPR046341">
    <property type="entry name" value="SET_dom_sf"/>
</dbReference>
<dbReference type="EMBL" id="JAULSR010000005">
    <property type="protein sequence ID" value="KAK0617850.1"/>
    <property type="molecule type" value="Genomic_DNA"/>
</dbReference>
<feature type="domain" description="SET" evidence="2">
    <location>
        <begin position="244"/>
        <end position="363"/>
    </location>
</feature>
<proteinExistence type="predicted"/>
<dbReference type="PROSITE" id="PS50280">
    <property type="entry name" value="SET"/>
    <property type="match status" value="1"/>
</dbReference>
<protein>
    <recommendedName>
        <fullName evidence="2">SET domain-containing protein</fullName>
    </recommendedName>
</protein>
<dbReference type="Pfam" id="PF00856">
    <property type="entry name" value="SET"/>
    <property type="match status" value="1"/>
</dbReference>
<evidence type="ECO:0000313" key="4">
    <source>
        <dbReference type="Proteomes" id="UP001174934"/>
    </source>
</evidence>
<evidence type="ECO:0000313" key="3">
    <source>
        <dbReference type="EMBL" id="KAK0617850.1"/>
    </source>
</evidence>
<evidence type="ECO:0000256" key="1">
    <source>
        <dbReference type="SAM" id="MobiDB-lite"/>
    </source>
</evidence>
<organism evidence="3 4">
    <name type="scientific">Bombardia bombarda</name>
    <dbReference type="NCBI Taxonomy" id="252184"/>
    <lineage>
        <taxon>Eukaryota</taxon>
        <taxon>Fungi</taxon>
        <taxon>Dikarya</taxon>
        <taxon>Ascomycota</taxon>
        <taxon>Pezizomycotina</taxon>
        <taxon>Sordariomycetes</taxon>
        <taxon>Sordariomycetidae</taxon>
        <taxon>Sordariales</taxon>
        <taxon>Lasiosphaeriaceae</taxon>
        <taxon>Bombardia</taxon>
    </lineage>
</organism>
<gene>
    <name evidence="3" type="ORF">B0T17DRAFT_509442</name>
</gene>
<evidence type="ECO:0000259" key="2">
    <source>
        <dbReference type="PROSITE" id="PS50280"/>
    </source>
</evidence>
<accession>A0AA39WM83</accession>
<comment type="caution">
    <text evidence="3">The sequence shown here is derived from an EMBL/GenBank/DDBJ whole genome shotgun (WGS) entry which is preliminary data.</text>
</comment>
<dbReference type="InterPro" id="IPR001214">
    <property type="entry name" value="SET_dom"/>
</dbReference>
<reference evidence="3" key="1">
    <citation type="submission" date="2023-06" db="EMBL/GenBank/DDBJ databases">
        <title>Genome-scale phylogeny and comparative genomics of the fungal order Sordariales.</title>
        <authorList>
            <consortium name="Lawrence Berkeley National Laboratory"/>
            <person name="Hensen N."/>
            <person name="Bonometti L."/>
            <person name="Westerberg I."/>
            <person name="Brannstrom I.O."/>
            <person name="Guillou S."/>
            <person name="Cros-Aarteil S."/>
            <person name="Calhoun S."/>
            <person name="Haridas S."/>
            <person name="Kuo A."/>
            <person name="Mondo S."/>
            <person name="Pangilinan J."/>
            <person name="Riley R."/>
            <person name="LaButti K."/>
            <person name="Andreopoulos B."/>
            <person name="Lipzen A."/>
            <person name="Chen C."/>
            <person name="Yanf M."/>
            <person name="Daum C."/>
            <person name="Ng V."/>
            <person name="Clum A."/>
            <person name="Steindorff A."/>
            <person name="Ohm R."/>
            <person name="Martin F."/>
            <person name="Silar P."/>
            <person name="Natvig D."/>
            <person name="Lalanne C."/>
            <person name="Gautier V."/>
            <person name="Ament-velasquez S.L."/>
            <person name="Kruys A."/>
            <person name="Hutchinson M.I."/>
            <person name="Powell A.J."/>
            <person name="Barry K."/>
            <person name="Miller A.N."/>
            <person name="Grigoriev I.V."/>
            <person name="Debuchy R."/>
            <person name="Gladieux P."/>
            <person name="Thoren M.H."/>
            <person name="Johannesson H."/>
        </authorList>
    </citation>
    <scope>NUCLEOTIDE SEQUENCE</scope>
    <source>
        <strain evidence="3">SMH3391-2</strain>
    </source>
</reference>
<sequence length="402" mass="45325">MGRKDVKHNDNVVMENPMILANQITLTGSTNTHKTDTLNPTKLVNSLEGFIQKTPGSDETRCETITDTTESESSDQDSDNRESTPSSSILGDVAHDHLKDSEDTKLEGCDTDTPDRSRHHFLNPVLRFDDYKYLDKLSLKDAVDLYDLASGAKDDLSQSVKIDNDEDDEYDRWDDETNDIAVSNPKENPGSGWQQYQPRERTIYDYPPDPDKPISIDRFLGRPGVRARLGMGSEVPRHKYNYEYFFEIRKSKLGGLGAFAVRDLEFNEVILMEKPILKTTHSFFPRDFYKLNADDQGIFMTLNTNSFLVPGGIAVFAIASRFNHACEPKRNVKYAYDNRHGVITFAVCDYLIPAGTELLVTYGGSPASLYHNYGFRCVCGGCKTLTDKDIEALHAEQWGTVL</sequence>
<dbReference type="PANTHER" id="PTHR47332">
    <property type="entry name" value="SET DOMAIN-CONTAINING PROTEIN 5"/>
    <property type="match status" value="1"/>
</dbReference>
<dbReference type="InterPro" id="IPR053185">
    <property type="entry name" value="SET_domain_protein"/>
</dbReference>
<dbReference type="CDD" id="cd20071">
    <property type="entry name" value="SET_SMYD"/>
    <property type="match status" value="1"/>
</dbReference>
<name>A0AA39WM83_9PEZI</name>
<dbReference type="Proteomes" id="UP001174934">
    <property type="component" value="Unassembled WGS sequence"/>
</dbReference>
<feature type="region of interest" description="Disordered" evidence="1">
    <location>
        <begin position="52"/>
        <end position="113"/>
    </location>
</feature>
<keyword evidence="4" id="KW-1185">Reference proteome</keyword>
<dbReference type="Gene3D" id="2.170.270.10">
    <property type="entry name" value="SET domain"/>
    <property type="match status" value="1"/>
</dbReference>
<feature type="compositionally biased region" description="Basic and acidic residues" evidence="1">
    <location>
        <begin position="93"/>
        <end position="113"/>
    </location>
</feature>
<dbReference type="SUPFAM" id="SSF82199">
    <property type="entry name" value="SET domain"/>
    <property type="match status" value="1"/>
</dbReference>
<dbReference type="PANTHER" id="PTHR47332:SF4">
    <property type="entry name" value="SET DOMAIN-CONTAINING PROTEIN 5"/>
    <property type="match status" value="1"/>
</dbReference>
<dbReference type="AlphaFoldDB" id="A0AA39WM83"/>